<evidence type="ECO:0000313" key="2">
    <source>
        <dbReference type="EMBL" id="GAG45122.1"/>
    </source>
</evidence>
<accession>X0YCW8</accession>
<evidence type="ECO:0000256" key="1">
    <source>
        <dbReference type="SAM" id="MobiDB-lite"/>
    </source>
</evidence>
<dbReference type="AlphaFoldDB" id="X0YCW8"/>
<feature type="non-terminal residue" evidence="2">
    <location>
        <position position="62"/>
    </location>
</feature>
<sequence>MEQDELVQEPHAGAPPIGAVSPVAPLLTAEKTDSTRCAPSWPLGQLAGSSEWLIERSNSNRV</sequence>
<reference evidence="2" key="1">
    <citation type="journal article" date="2014" name="Front. Microbiol.">
        <title>High frequency of phylogenetically diverse reductive dehalogenase-homologous genes in deep subseafloor sedimentary metagenomes.</title>
        <authorList>
            <person name="Kawai M."/>
            <person name="Futagami T."/>
            <person name="Toyoda A."/>
            <person name="Takaki Y."/>
            <person name="Nishi S."/>
            <person name="Hori S."/>
            <person name="Arai W."/>
            <person name="Tsubouchi T."/>
            <person name="Morono Y."/>
            <person name="Uchiyama I."/>
            <person name="Ito T."/>
            <person name="Fujiyama A."/>
            <person name="Inagaki F."/>
            <person name="Takami H."/>
        </authorList>
    </citation>
    <scope>NUCLEOTIDE SEQUENCE</scope>
    <source>
        <strain evidence="2">Expedition CK06-06</strain>
    </source>
</reference>
<dbReference type="EMBL" id="BARS01055382">
    <property type="protein sequence ID" value="GAG45122.1"/>
    <property type="molecule type" value="Genomic_DNA"/>
</dbReference>
<gene>
    <name evidence="2" type="ORF">S01H1_81775</name>
</gene>
<comment type="caution">
    <text evidence="2">The sequence shown here is derived from an EMBL/GenBank/DDBJ whole genome shotgun (WGS) entry which is preliminary data.</text>
</comment>
<organism evidence="2">
    <name type="scientific">marine sediment metagenome</name>
    <dbReference type="NCBI Taxonomy" id="412755"/>
    <lineage>
        <taxon>unclassified sequences</taxon>
        <taxon>metagenomes</taxon>
        <taxon>ecological metagenomes</taxon>
    </lineage>
</organism>
<name>X0YCW8_9ZZZZ</name>
<feature type="region of interest" description="Disordered" evidence="1">
    <location>
        <begin position="1"/>
        <end position="25"/>
    </location>
</feature>
<protein>
    <submittedName>
        <fullName evidence="2">Uncharacterized protein</fullName>
    </submittedName>
</protein>
<proteinExistence type="predicted"/>